<sequence>MTRFGWWIVTFWPLAAIGQGPAPGSPPAPDTLASIEVEAKSARDSFVEKASKVKSGAEATAADKARHDQILSLMDRALTLARLHPGEPEGVAAAAWAVAELGFERGDDVGERGDAAYRLLSDAPELDDPVVLRAIFAAPSVVPRCLEAERFLRSVISRSQHPGLVTTAQAVLANYLAEMARLHDRLAAPISGPVLMRELTKVCLDRCRAVDGPKLRGEAETLLEQVVREQGDEPKTLGGQAAGELFRIRHLRIGQPAPELVGEDLDGAPIRLSDFRGKVVLLTFWAISSNPRLSLIRQEKDLAAAMKGRPFALVGVNGDAAEDRAKVKETVAKEGITWRSFWAGGPDGAIPREWGVERWPTSYVIDVGGIIRDDQVGGKLTPAAFQPLVQAAEEAAR</sequence>
<dbReference type="Proteomes" id="UP001216907">
    <property type="component" value="Unassembled WGS sequence"/>
</dbReference>
<dbReference type="PROSITE" id="PS51352">
    <property type="entry name" value="THIOREDOXIN_2"/>
    <property type="match status" value="1"/>
</dbReference>
<dbReference type="Gene3D" id="3.40.30.10">
    <property type="entry name" value="Glutaredoxin"/>
    <property type="match status" value="1"/>
</dbReference>
<dbReference type="SUPFAM" id="SSF52833">
    <property type="entry name" value="Thioredoxin-like"/>
    <property type="match status" value="1"/>
</dbReference>
<dbReference type="RefSeq" id="WP_277858555.1">
    <property type="nucleotide sequence ID" value="NZ_JARRAG010000001.1"/>
</dbReference>
<organism evidence="2 3">
    <name type="scientific">Paludisphaera mucosa</name>
    <dbReference type="NCBI Taxonomy" id="3030827"/>
    <lineage>
        <taxon>Bacteria</taxon>
        <taxon>Pseudomonadati</taxon>
        <taxon>Planctomycetota</taxon>
        <taxon>Planctomycetia</taxon>
        <taxon>Isosphaerales</taxon>
        <taxon>Isosphaeraceae</taxon>
        <taxon>Paludisphaera</taxon>
    </lineage>
</organism>
<protein>
    <submittedName>
        <fullName evidence="2">TlpA disulfide reductase family protein</fullName>
    </submittedName>
</protein>
<dbReference type="PANTHER" id="PTHR42852:SF13">
    <property type="entry name" value="PROTEIN DIPZ"/>
    <property type="match status" value="1"/>
</dbReference>
<evidence type="ECO:0000259" key="1">
    <source>
        <dbReference type="PROSITE" id="PS51352"/>
    </source>
</evidence>
<dbReference type="CDD" id="cd02966">
    <property type="entry name" value="TlpA_like_family"/>
    <property type="match status" value="1"/>
</dbReference>
<reference evidence="2 3" key="1">
    <citation type="submission" date="2023-03" db="EMBL/GenBank/DDBJ databases">
        <title>Paludisphaera mucosa sp. nov. a novel planctomycete from northern fen.</title>
        <authorList>
            <person name="Ivanova A."/>
        </authorList>
    </citation>
    <scope>NUCLEOTIDE SEQUENCE [LARGE SCALE GENOMIC DNA]</scope>
    <source>
        <strain evidence="2 3">Pla2</strain>
    </source>
</reference>
<accession>A0ABT6F425</accession>
<dbReference type="InterPro" id="IPR013766">
    <property type="entry name" value="Thioredoxin_domain"/>
</dbReference>
<name>A0ABT6F425_9BACT</name>
<feature type="domain" description="Thioredoxin" evidence="1">
    <location>
        <begin position="251"/>
        <end position="394"/>
    </location>
</feature>
<dbReference type="InterPro" id="IPR036249">
    <property type="entry name" value="Thioredoxin-like_sf"/>
</dbReference>
<dbReference type="InterPro" id="IPR050553">
    <property type="entry name" value="Thioredoxin_ResA/DsbE_sf"/>
</dbReference>
<evidence type="ECO:0000313" key="2">
    <source>
        <dbReference type="EMBL" id="MDG3002188.1"/>
    </source>
</evidence>
<proteinExistence type="predicted"/>
<evidence type="ECO:0000313" key="3">
    <source>
        <dbReference type="Proteomes" id="UP001216907"/>
    </source>
</evidence>
<comment type="caution">
    <text evidence="2">The sequence shown here is derived from an EMBL/GenBank/DDBJ whole genome shotgun (WGS) entry which is preliminary data.</text>
</comment>
<dbReference type="InterPro" id="IPR000866">
    <property type="entry name" value="AhpC/TSA"/>
</dbReference>
<keyword evidence="3" id="KW-1185">Reference proteome</keyword>
<gene>
    <name evidence="2" type="ORF">PZE19_00155</name>
</gene>
<dbReference type="EMBL" id="JARRAG010000001">
    <property type="protein sequence ID" value="MDG3002188.1"/>
    <property type="molecule type" value="Genomic_DNA"/>
</dbReference>
<dbReference type="Pfam" id="PF00578">
    <property type="entry name" value="AhpC-TSA"/>
    <property type="match status" value="1"/>
</dbReference>
<dbReference type="PANTHER" id="PTHR42852">
    <property type="entry name" value="THIOL:DISULFIDE INTERCHANGE PROTEIN DSBE"/>
    <property type="match status" value="1"/>
</dbReference>